<evidence type="ECO:0000256" key="4">
    <source>
        <dbReference type="ARBA" id="ARBA00022695"/>
    </source>
</evidence>
<evidence type="ECO:0000256" key="8">
    <source>
        <dbReference type="ARBA" id="ARBA00049244"/>
    </source>
</evidence>
<dbReference type="InterPro" id="IPR010372">
    <property type="entry name" value="DNA_pol3_delta_N"/>
</dbReference>
<dbReference type="Pfam" id="PF06144">
    <property type="entry name" value="DNA_pol3_delta"/>
    <property type="match status" value="1"/>
</dbReference>
<gene>
    <name evidence="11" type="ORF">HDF10_000707</name>
</gene>
<dbReference type="GO" id="GO:0003677">
    <property type="term" value="F:DNA binding"/>
    <property type="evidence" value="ECO:0007669"/>
    <property type="project" value="InterPro"/>
</dbReference>
<dbReference type="GO" id="GO:0009360">
    <property type="term" value="C:DNA polymerase III complex"/>
    <property type="evidence" value="ECO:0007669"/>
    <property type="project" value="InterPro"/>
</dbReference>
<dbReference type="SUPFAM" id="SSF52540">
    <property type="entry name" value="P-loop containing nucleoside triphosphate hydrolases"/>
    <property type="match status" value="1"/>
</dbReference>
<sequence length="452" mass="50181">MASLKSFASVDRFVTEIASPATLRPAYVLVGDEVFLYDRCRKAVLATLAPEDTRDFCLHDLDLAETGIFEVLDRAQTPSLMAPFQVLFVRNLKTLYGRASKKEEFAAIDAYFRSPNPQALLLFVADHLRIPTDLRKMDYQDKERFEKIRETLGDWCGTVELARVDENDAIKWVTTTAESRNIKFDPDAARELVDSLGADMMLIASEFEKLLLYVSAPTAQPREGVLPTAEAGAPSFAPLAKGGVSSEARPFSSSAPQSQDVISTGGIALAAAAEQPAFLPTPSAQPLTKNRVTLGDVETMVLAAKQRSLYELTDAISAKDRPRALLLLHGLLNASDGGEDAAIGHLYMLARTFRQMLIISEKNVRDSRAIWQALWQGFRMPPFAAEDLIKQARRYKSRRELTRAIRLVARADLELRSSPANKLLVLERLILDLSTEPKPTPYDPTHQFAMEL</sequence>
<dbReference type="InterPro" id="IPR027417">
    <property type="entry name" value="P-loop_NTPase"/>
</dbReference>
<evidence type="ECO:0000256" key="1">
    <source>
        <dbReference type="ARBA" id="ARBA00012417"/>
    </source>
</evidence>
<comment type="caution">
    <text evidence="11">The sequence shown here is derived from an EMBL/GenBank/DDBJ whole genome shotgun (WGS) entry which is preliminary data.</text>
</comment>
<dbReference type="GO" id="GO:0006261">
    <property type="term" value="P:DNA-templated DNA replication"/>
    <property type="evidence" value="ECO:0007669"/>
    <property type="project" value="TreeGrafter"/>
</dbReference>
<dbReference type="InterPro" id="IPR048466">
    <property type="entry name" value="DNA_pol3_delta-like_C"/>
</dbReference>
<keyword evidence="4 11" id="KW-0548">Nucleotidyltransferase</keyword>
<keyword evidence="6" id="KW-0239">DNA-directed DNA polymerase</keyword>
<dbReference type="Proteomes" id="UP000569092">
    <property type="component" value="Unassembled WGS sequence"/>
</dbReference>
<organism evidence="11 12">
    <name type="scientific">Tunturiibacter lichenicola</name>
    <dbReference type="NCBI Taxonomy" id="2051959"/>
    <lineage>
        <taxon>Bacteria</taxon>
        <taxon>Pseudomonadati</taxon>
        <taxon>Acidobacteriota</taxon>
        <taxon>Terriglobia</taxon>
        <taxon>Terriglobales</taxon>
        <taxon>Acidobacteriaceae</taxon>
        <taxon>Tunturiibacter</taxon>
    </lineage>
</organism>
<evidence type="ECO:0000256" key="7">
    <source>
        <dbReference type="ARBA" id="ARBA00034754"/>
    </source>
</evidence>
<reference evidence="11 12" key="1">
    <citation type="submission" date="2020-08" db="EMBL/GenBank/DDBJ databases">
        <title>Genomic Encyclopedia of Type Strains, Phase IV (KMG-V): Genome sequencing to study the core and pangenomes of soil and plant-associated prokaryotes.</title>
        <authorList>
            <person name="Whitman W."/>
        </authorList>
    </citation>
    <scope>NUCLEOTIDE SEQUENCE [LARGE SCALE GENOMIC DNA]</scope>
    <source>
        <strain evidence="11 12">M8US30</strain>
    </source>
</reference>
<dbReference type="InterPro" id="IPR005790">
    <property type="entry name" value="DNA_polIII_delta"/>
</dbReference>
<comment type="catalytic activity">
    <reaction evidence="8">
        <text>DNA(n) + a 2'-deoxyribonucleoside 5'-triphosphate = DNA(n+1) + diphosphate</text>
        <dbReference type="Rhea" id="RHEA:22508"/>
        <dbReference type="Rhea" id="RHEA-COMP:17339"/>
        <dbReference type="Rhea" id="RHEA-COMP:17340"/>
        <dbReference type="ChEBI" id="CHEBI:33019"/>
        <dbReference type="ChEBI" id="CHEBI:61560"/>
        <dbReference type="ChEBI" id="CHEBI:173112"/>
        <dbReference type="EC" id="2.7.7.7"/>
    </reaction>
</comment>
<dbReference type="NCBIfam" id="TIGR01128">
    <property type="entry name" value="holA"/>
    <property type="match status" value="1"/>
</dbReference>
<evidence type="ECO:0000259" key="10">
    <source>
        <dbReference type="Pfam" id="PF21694"/>
    </source>
</evidence>
<dbReference type="PANTHER" id="PTHR34388:SF1">
    <property type="entry name" value="DNA POLYMERASE III SUBUNIT DELTA"/>
    <property type="match status" value="1"/>
</dbReference>
<protein>
    <recommendedName>
        <fullName evidence="2">DNA polymerase III subunit delta</fullName>
        <ecNumber evidence="1">2.7.7.7</ecNumber>
    </recommendedName>
</protein>
<dbReference type="SUPFAM" id="SSF48019">
    <property type="entry name" value="post-AAA+ oligomerization domain-like"/>
    <property type="match status" value="1"/>
</dbReference>
<evidence type="ECO:0000313" key="11">
    <source>
        <dbReference type="EMBL" id="MBB5342757.1"/>
    </source>
</evidence>
<evidence type="ECO:0000256" key="2">
    <source>
        <dbReference type="ARBA" id="ARBA00017703"/>
    </source>
</evidence>
<keyword evidence="3 11" id="KW-0808">Transferase</keyword>
<dbReference type="Gene3D" id="1.10.8.60">
    <property type="match status" value="1"/>
</dbReference>
<evidence type="ECO:0000259" key="9">
    <source>
        <dbReference type="Pfam" id="PF06144"/>
    </source>
</evidence>
<dbReference type="EC" id="2.7.7.7" evidence="1"/>
<dbReference type="InterPro" id="IPR008921">
    <property type="entry name" value="DNA_pol3_clamp-load_cplx_C"/>
</dbReference>
<comment type="similarity">
    <text evidence="7">Belongs to the DNA polymerase HolA subunit family.</text>
</comment>
<dbReference type="Gene3D" id="1.20.272.10">
    <property type="match status" value="1"/>
</dbReference>
<name>A0A7W8J530_9BACT</name>
<accession>A0A7W8J530</accession>
<evidence type="ECO:0000256" key="3">
    <source>
        <dbReference type="ARBA" id="ARBA00022679"/>
    </source>
</evidence>
<dbReference type="GO" id="GO:0003887">
    <property type="term" value="F:DNA-directed DNA polymerase activity"/>
    <property type="evidence" value="ECO:0007669"/>
    <property type="project" value="UniProtKB-KW"/>
</dbReference>
<evidence type="ECO:0000256" key="5">
    <source>
        <dbReference type="ARBA" id="ARBA00022705"/>
    </source>
</evidence>
<feature type="domain" description="DNA polymerase III delta subunit-like C-terminal" evidence="10">
    <location>
        <begin position="308"/>
        <end position="432"/>
    </location>
</feature>
<feature type="domain" description="DNA polymerase III delta N-terminal" evidence="9">
    <location>
        <begin position="27"/>
        <end position="128"/>
    </location>
</feature>
<dbReference type="Gene3D" id="3.40.50.300">
    <property type="entry name" value="P-loop containing nucleotide triphosphate hydrolases"/>
    <property type="match status" value="1"/>
</dbReference>
<dbReference type="Pfam" id="PF21694">
    <property type="entry name" value="DNA_pol3_delta_C"/>
    <property type="match status" value="1"/>
</dbReference>
<dbReference type="AlphaFoldDB" id="A0A7W8J530"/>
<evidence type="ECO:0000256" key="6">
    <source>
        <dbReference type="ARBA" id="ARBA00022932"/>
    </source>
</evidence>
<evidence type="ECO:0000313" key="12">
    <source>
        <dbReference type="Proteomes" id="UP000569092"/>
    </source>
</evidence>
<proteinExistence type="inferred from homology"/>
<dbReference type="PANTHER" id="PTHR34388">
    <property type="entry name" value="DNA POLYMERASE III SUBUNIT DELTA"/>
    <property type="match status" value="1"/>
</dbReference>
<keyword evidence="5" id="KW-0235">DNA replication</keyword>
<dbReference type="EMBL" id="JACHDZ010000001">
    <property type="protein sequence ID" value="MBB5342757.1"/>
    <property type="molecule type" value="Genomic_DNA"/>
</dbReference>